<evidence type="ECO:0000313" key="3">
    <source>
        <dbReference type="Proteomes" id="UP000824267"/>
    </source>
</evidence>
<proteinExistence type="predicted"/>
<dbReference type="SUPFAM" id="SSF53448">
    <property type="entry name" value="Nucleotide-diphospho-sugar transferases"/>
    <property type="match status" value="1"/>
</dbReference>
<reference evidence="2" key="1">
    <citation type="journal article" date="2021" name="PeerJ">
        <title>Extensive microbial diversity within the chicken gut microbiome revealed by metagenomics and culture.</title>
        <authorList>
            <person name="Gilroy R."/>
            <person name="Ravi A."/>
            <person name="Getino M."/>
            <person name="Pursley I."/>
            <person name="Horton D.L."/>
            <person name="Alikhan N.F."/>
            <person name="Baker D."/>
            <person name="Gharbi K."/>
            <person name="Hall N."/>
            <person name="Watson M."/>
            <person name="Adriaenssens E.M."/>
            <person name="Foster-Nyarko E."/>
            <person name="Jarju S."/>
            <person name="Secka A."/>
            <person name="Antonio M."/>
            <person name="Oren A."/>
            <person name="Chaudhuri R.R."/>
            <person name="La Ragione R."/>
            <person name="Hildebrand F."/>
            <person name="Pallen M.J."/>
        </authorList>
    </citation>
    <scope>NUCLEOTIDE SEQUENCE</scope>
    <source>
        <strain evidence="2">Gambia16-930</strain>
    </source>
</reference>
<feature type="domain" description="DUF4301" evidence="1">
    <location>
        <begin position="5"/>
        <end position="510"/>
    </location>
</feature>
<protein>
    <submittedName>
        <fullName evidence="2">DUF4301 family protein</fullName>
    </submittedName>
</protein>
<evidence type="ECO:0000313" key="2">
    <source>
        <dbReference type="EMBL" id="HIW87283.1"/>
    </source>
</evidence>
<accession>A0A9D1UH82</accession>
<sequence length="510" mass="58232">MKFSEKDFSRIREQGLTMQQVEDQLHRFSIGYPFVHLDRAAVVGDGIERIDEKTASKYADAYDSFAKDAKVVKFVPASGAASRMFKDLYDFLGSCGETGGENILSAYVRRTMDNIDSFAFSEKLEESLRKDGKGLHDCLKAKDYREIVRHILLPEGLNYGVCPKGVIPFHKYGHDIRTAFEEHLVEGANYCIGKDRTVRIHFTISENHRDLFETLCGRAQSCYEQMYDVKYIVSYSVQKKSTDAVAVNMRNEIVRDSDGEIVFRPSGHGALIENLGELDADIVFIKNIDNVAHDRYKAVTYRYKKILGGFLIVLKRELDELLRNLILKKCNQETILRIQYLCSSKLGLNLRQSNDFSSEDDYADYLFDMLNRPLRVCGMVKNENQAGGGPFWVKDGEGNVRRQIIESSQVNKADENQMTILNNATHFNPVDLVCSMKDYKGDRFCLNDFVDDTAGFITEKTQRSERIKVQERPGLWNGAMAKWNTVFVEVPLITFTPVKTLNDLLDEVHQ</sequence>
<dbReference type="EMBL" id="DXGG01000112">
    <property type="protein sequence ID" value="HIW87283.1"/>
    <property type="molecule type" value="Genomic_DNA"/>
</dbReference>
<organism evidence="2 3">
    <name type="scientific">Candidatus Onthomorpha intestinigallinarum</name>
    <dbReference type="NCBI Taxonomy" id="2840880"/>
    <lineage>
        <taxon>Bacteria</taxon>
        <taxon>Pseudomonadati</taxon>
        <taxon>Bacteroidota</taxon>
        <taxon>Bacteroidia</taxon>
        <taxon>Bacteroidales</taxon>
        <taxon>Candidatus Onthomorpha</taxon>
    </lineage>
</organism>
<gene>
    <name evidence="2" type="ORF">IAC47_03295</name>
</gene>
<reference evidence="2" key="2">
    <citation type="submission" date="2021-04" db="EMBL/GenBank/DDBJ databases">
        <authorList>
            <person name="Gilroy R."/>
        </authorList>
    </citation>
    <scope>NUCLEOTIDE SEQUENCE</scope>
    <source>
        <strain evidence="2">Gambia16-930</strain>
    </source>
</reference>
<dbReference type="Proteomes" id="UP000824267">
    <property type="component" value="Unassembled WGS sequence"/>
</dbReference>
<dbReference type="AlphaFoldDB" id="A0A9D1UH82"/>
<comment type="caution">
    <text evidence="2">The sequence shown here is derived from an EMBL/GenBank/DDBJ whole genome shotgun (WGS) entry which is preliminary data.</text>
</comment>
<name>A0A9D1UH82_9BACT</name>
<dbReference type="InterPro" id="IPR029044">
    <property type="entry name" value="Nucleotide-diphossugar_trans"/>
</dbReference>
<dbReference type="Pfam" id="PF14134">
    <property type="entry name" value="DUF4301"/>
    <property type="match status" value="1"/>
</dbReference>
<evidence type="ECO:0000259" key="1">
    <source>
        <dbReference type="Pfam" id="PF14134"/>
    </source>
</evidence>
<dbReference type="InterPro" id="IPR025393">
    <property type="entry name" value="DUF4301"/>
</dbReference>